<feature type="transmembrane region" description="Helical" evidence="6">
    <location>
        <begin position="20"/>
        <end position="48"/>
    </location>
</feature>
<dbReference type="InParanoid" id="A0A165EBX5"/>
<evidence type="ECO:0000256" key="1">
    <source>
        <dbReference type="ARBA" id="ARBA00004141"/>
    </source>
</evidence>
<dbReference type="OrthoDB" id="5348404at2759"/>
<feature type="region of interest" description="Disordered" evidence="5">
    <location>
        <begin position="522"/>
        <end position="554"/>
    </location>
</feature>
<sequence length="763" mass="85391">MDVTKLSGKQPDMGSGSGSALPFPVLLFSGLSTFAATAISATSILLHLKNYRKPILQRQVVRIMLMVPIYAISSFISLFSLQAAFFIDAIRDIYEAFVIYCFFDLLIAYLGGERSLLILLHGRPPKYPVFPGNIFWREVDVSDPHTFLFLKRGVIQYVQVKPILALATIILKLLGKFNEGNLRANSGYLYVSIVYNVSICMSLYCLAIFWMCVNDDLRPFRPMPKFLCVKGILFFSFWQSFVISILVAAGTITKLGPYTDNEHISLGLTDTLICLEMPLFAIAHMYAFSTRDFIDPHISFVARMPVYYAFRDAFGLKDVIEDVKATLRGEGMDYREFEPSEGFIHQGAGRDRRIRAGLRYREGGKRKYWLPQPATSNRSSGSLERRVSRIVGRVAGSDQTQEVYAPLLHNQAENVVNIAPDLRSPPPRGLSLFDGEPLADEGLGLPFGDIDPADEELFEHSKKYVFGDYHYPCVDVSTEDARKTMWEEEERILRDERGAYFSPIIRPGRVLGPGKKAYGAVGSFQRSTVRERHDSDTSDGARRKGKVRADSAARRPEIVIDKEFDRIPEANAGDVKLRWTSREHTPAQSPRVRKLSASASPSVAKQPSASPSSRGSPRERLSPVSPRKETERALLPPDAVDLVVEDPHAMEEEMTYERRKGEPAMRGAGPHKVYRRGYVVEDEEGRKDGEGEVEVEVEHTPSAGQQQPQPLFDVGDDVDEVLDTEDRGVAETTGATVATVETPPHVRAVLYSPELLDDENPWA</sequence>
<dbReference type="GeneID" id="63825917"/>
<dbReference type="SMART" id="SM01417">
    <property type="entry name" value="Solute_trans_a"/>
    <property type="match status" value="1"/>
</dbReference>
<evidence type="ECO:0000313" key="8">
    <source>
        <dbReference type="Proteomes" id="UP000076871"/>
    </source>
</evidence>
<dbReference type="STRING" id="1314785.A0A165EBX5"/>
<feature type="region of interest" description="Disordered" evidence="5">
    <location>
        <begin position="577"/>
        <end position="638"/>
    </location>
</feature>
<dbReference type="InterPro" id="IPR005178">
    <property type="entry name" value="Ostalpha/TMEM184C"/>
</dbReference>
<keyword evidence="4 6" id="KW-0472">Membrane</keyword>
<evidence type="ECO:0000256" key="2">
    <source>
        <dbReference type="ARBA" id="ARBA00022692"/>
    </source>
</evidence>
<dbReference type="GO" id="GO:0016020">
    <property type="term" value="C:membrane"/>
    <property type="evidence" value="ECO:0007669"/>
    <property type="project" value="UniProtKB-SubCell"/>
</dbReference>
<accession>A0A165EBX5</accession>
<protein>
    <submittedName>
        <fullName evidence="7">DUF300-domain-containing protein</fullName>
    </submittedName>
</protein>
<feature type="transmembrane region" description="Helical" evidence="6">
    <location>
        <begin position="187"/>
        <end position="211"/>
    </location>
</feature>
<evidence type="ECO:0000256" key="5">
    <source>
        <dbReference type="SAM" id="MobiDB-lite"/>
    </source>
</evidence>
<dbReference type="Pfam" id="PF03619">
    <property type="entry name" value="Solute_trans_a"/>
    <property type="match status" value="1"/>
</dbReference>
<comment type="subcellular location">
    <subcellularLocation>
        <location evidence="1">Membrane</location>
        <topology evidence="1">Multi-pass membrane protein</topology>
    </subcellularLocation>
</comment>
<dbReference type="PANTHER" id="PTHR23423">
    <property type="entry name" value="ORGANIC SOLUTE TRANSPORTER-RELATED"/>
    <property type="match status" value="1"/>
</dbReference>
<reference evidence="7 8" key="1">
    <citation type="journal article" date="2016" name="Mol. Biol. Evol.">
        <title>Comparative Genomics of Early-Diverging Mushroom-Forming Fungi Provides Insights into the Origins of Lignocellulose Decay Capabilities.</title>
        <authorList>
            <person name="Nagy L.G."/>
            <person name="Riley R."/>
            <person name="Tritt A."/>
            <person name="Adam C."/>
            <person name="Daum C."/>
            <person name="Floudas D."/>
            <person name="Sun H."/>
            <person name="Yadav J.S."/>
            <person name="Pangilinan J."/>
            <person name="Larsson K.H."/>
            <person name="Matsuura K."/>
            <person name="Barry K."/>
            <person name="Labutti K."/>
            <person name="Kuo R."/>
            <person name="Ohm R.A."/>
            <person name="Bhattacharya S.S."/>
            <person name="Shirouzu T."/>
            <person name="Yoshinaga Y."/>
            <person name="Martin F.M."/>
            <person name="Grigoriev I.V."/>
            <person name="Hibbett D.S."/>
        </authorList>
    </citation>
    <scope>NUCLEOTIDE SEQUENCE [LARGE SCALE GENOMIC DNA]</scope>
    <source>
        <strain evidence="7 8">93-53</strain>
    </source>
</reference>
<organism evidence="7 8">
    <name type="scientific">Laetiporus sulphureus 93-53</name>
    <dbReference type="NCBI Taxonomy" id="1314785"/>
    <lineage>
        <taxon>Eukaryota</taxon>
        <taxon>Fungi</taxon>
        <taxon>Dikarya</taxon>
        <taxon>Basidiomycota</taxon>
        <taxon>Agaricomycotina</taxon>
        <taxon>Agaricomycetes</taxon>
        <taxon>Polyporales</taxon>
        <taxon>Laetiporus</taxon>
    </lineage>
</organism>
<feature type="transmembrane region" description="Helical" evidence="6">
    <location>
        <begin position="232"/>
        <end position="252"/>
    </location>
</feature>
<evidence type="ECO:0000256" key="6">
    <source>
        <dbReference type="SAM" id="Phobius"/>
    </source>
</evidence>
<dbReference type="FunCoup" id="A0A165EBX5">
    <property type="interactions" value="174"/>
</dbReference>
<evidence type="ECO:0000313" key="7">
    <source>
        <dbReference type="EMBL" id="KZT06689.1"/>
    </source>
</evidence>
<feature type="compositionally biased region" description="Basic and acidic residues" evidence="5">
    <location>
        <begin position="528"/>
        <end position="554"/>
    </location>
</feature>
<keyword evidence="8" id="KW-1185">Reference proteome</keyword>
<keyword evidence="2 6" id="KW-0812">Transmembrane</keyword>
<dbReference type="AlphaFoldDB" id="A0A165EBX5"/>
<evidence type="ECO:0000256" key="3">
    <source>
        <dbReference type="ARBA" id="ARBA00022989"/>
    </source>
</evidence>
<feature type="transmembrane region" description="Helical" evidence="6">
    <location>
        <begin position="60"/>
        <end position="87"/>
    </location>
</feature>
<gene>
    <name evidence="7" type="ORF">LAESUDRAFT_725779</name>
</gene>
<dbReference type="RefSeq" id="XP_040764429.1">
    <property type="nucleotide sequence ID" value="XM_040908888.1"/>
</dbReference>
<proteinExistence type="predicted"/>
<dbReference type="Proteomes" id="UP000076871">
    <property type="component" value="Unassembled WGS sequence"/>
</dbReference>
<evidence type="ECO:0000256" key="4">
    <source>
        <dbReference type="ARBA" id="ARBA00023136"/>
    </source>
</evidence>
<feature type="transmembrane region" description="Helical" evidence="6">
    <location>
        <begin position="93"/>
        <end position="111"/>
    </location>
</feature>
<feature type="transmembrane region" description="Helical" evidence="6">
    <location>
        <begin position="264"/>
        <end position="288"/>
    </location>
</feature>
<keyword evidence="3 6" id="KW-1133">Transmembrane helix</keyword>
<feature type="compositionally biased region" description="Basic and acidic residues" evidence="5">
    <location>
        <begin position="616"/>
        <end position="632"/>
    </location>
</feature>
<name>A0A165EBX5_9APHY</name>
<dbReference type="EMBL" id="KV427623">
    <property type="protein sequence ID" value="KZT06689.1"/>
    <property type="molecule type" value="Genomic_DNA"/>
</dbReference>